<keyword evidence="7 8" id="KW-0066">ATP synthesis</keyword>
<evidence type="ECO:0000256" key="5">
    <source>
        <dbReference type="ARBA" id="ARBA00023136"/>
    </source>
</evidence>
<dbReference type="SUPFAM" id="SSF47928">
    <property type="entry name" value="N-terminal domain of the delta subunit of the F1F0-ATP synthase"/>
    <property type="match status" value="1"/>
</dbReference>
<evidence type="ECO:0000256" key="6">
    <source>
        <dbReference type="ARBA" id="ARBA00023196"/>
    </source>
</evidence>
<keyword evidence="6 8" id="KW-0139">CF(1)</keyword>
<dbReference type="EMBL" id="AVBF01000041">
    <property type="protein sequence ID" value="KGP71967.1"/>
    <property type="molecule type" value="Genomic_DNA"/>
</dbReference>
<evidence type="ECO:0000256" key="2">
    <source>
        <dbReference type="ARBA" id="ARBA00022448"/>
    </source>
</evidence>
<keyword evidence="4 8" id="KW-0406">Ion transport</keyword>
<dbReference type="HAMAP" id="MF_01416">
    <property type="entry name" value="ATP_synth_delta_bact"/>
    <property type="match status" value="1"/>
</dbReference>
<gene>
    <name evidence="8" type="primary">atpH</name>
    <name evidence="9" type="ORF">N782_06160</name>
</gene>
<comment type="similarity">
    <text evidence="8">Belongs to the ATPase delta chain family.</text>
</comment>
<evidence type="ECO:0000256" key="1">
    <source>
        <dbReference type="ARBA" id="ARBA00004370"/>
    </source>
</evidence>
<reference evidence="9 10" key="1">
    <citation type="journal article" date="2015" name="Stand. Genomic Sci.">
        <title>High quality draft genome sequence of the moderately halophilic bacterium Pontibacillus yanchengensis Y32(T) and comparison among Pontibacillus genomes.</title>
        <authorList>
            <person name="Huang J."/>
            <person name="Qiao Z.X."/>
            <person name="Tang J.W."/>
            <person name="Wang G."/>
        </authorList>
    </citation>
    <scope>NUCLEOTIDE SEQUENCE [LARGE SCALE GENOMIC DNA]</scope>
    <source>
        <strain evidence="9 10">Y32</strain>
    </source>
</reference>
<evidence type="ECO:0000256" key="8">
    <source>
        <dbReference type="HAMAP-Rule" id="MF_01416"/>
    </source>
</evidence>
<dbReference type="Gene3D" id="1.10.520.20">
    <property type="entry name" value="N-terminal domain of the delta subunit of the F1F0-ATP synthase"/>
    <property type="match status" value="1"/>
</dbReference>
<organism evidence="9 10">
    <name type="scientific">Pontibacillus yanchengensis Y32</name>
    <dbReference type="NCBI Taxonomy" id="1385514"/>
    <lineage>
        <taxon>Bacteria</taxon>
        <taxon>Bacillati</taxon>
        <taxon>Bacillota</taxon>
        <taxon>Bacilli</taxon>
        <taxon>Bacillales</taxon>
        <taxon>Bacillaceae</taxon>
        <taxon>Pontibacillus</taxon>
    </lineage>
</organism>
<dbReference type="PROSITE" id="PS00389">
    <property type="entry name" value="ATPASE_DELTA"/>
    <property type="match status" value="1"/>
</dbReference>
<dbReference type="PRINTS" id="PR00125">
    <property type="entry name" value="ATPASEDELTA"/>
</dbReference>
<dbReference type="InterPro" id="IPR000711">
    <property type="entry name" value="ATPase_OSCP/dsu"/>
</dbReference>
<dbReference type="GO" id="GO:0005886">
    <property type="term" value="C:plasma membrane"/>
    <property type="evidence" value="ECO:0007669"/>
    <property type="project" value="UniProtKB-SubCell"/>
</dbReference>
<dbReference type="eggNOG" id="COG0712">
    <property type="taxonomic scope" value="Bacteria"/>
</dbReference>
<dbReference type="NCBIfam" id="TIGR01145">
    <property type="entry name" value="ATP_synt_delta"/>
    <property type="match status" value="1"/>
</dbReference>
<comment type="function">
    <text evidence="8">F(1)F(0) ATP synthase produces ATP from ADP in the presence of a proton or sodium gradient. F-type ATPases consist of two structural domains, F(1) containing the extramembraneous catalytic core and F(0) containing the membrane proton channel, linked together by a central stalk and a peripheral stalk. During catalysis, ATP synthesis in the catalytic domain of F(1) is coupled via a rotary mechanism of the central stalk subunits to proton translocation.</text>
</comment>
<comment type="function">
    <text evidence="8">This protein is part of the stalk that links CF(0) to CF(1). It either transmits conformational changes from CF(0) to CF(1) or is implicated in proton conduction.</text>
</comment>
<evidence type="ECO:0000256" key="7">
    <source>
        <dbReference type="ARBA" id="ARBA00023310"/>
    </source>
</evidence>
<dbReference type="Pfam" id="PF00213">
    <property type="entry name" value="OSCP"/>
    <property type="match status" value="1"/>
</dbReference>
<keyword evidence="10" id="KW-1185">Reference proteome</keyword>
<dbReference type="NCBIfam" id="NF004403">
    <property type="entry name" value="PRK05758.2-4"/>
    <property type="match status" value="1"/>
</dbReference>
<dbReference type="GO" id="GO:0046933">
    <property type="term" value="F:proton-transporting ATP synthase activity, rotational mechanism"/>
    <property type="evidence" value="ECO:0007669"/>
    <property type="project" value="UniProtKB-UniRule"/>
</dbReference>
<dbReference type="OrthoDB" id="9802471at2"/>
<keyword evidence="2 8" id="KW-0813">Transport</keyword>
<keyword evidence="5 8" id="KW-0472">Membrane</keyword>
<evidence type="ECO:0000313" key="10">
    <source>
        <dbReference type="Proteomes" id="UP000030147"/>
    </source>
</evidence>
<comment type="subcellular location">
    <subcellularLocation>
        <location evidence="8">Cell membrane</location>
        <topology evidence="8">Peripheral membrane protein</topology>
    </subcellularLocation>
    <subcellularLocation>
        <location evidence="1">Membrane</location>
    </subcellularLocation>
</comment>
<keyword evidence="3 8" id="KW-0375">Hydrogen ion transport</keyword>
<comment type="caution">
    <text evidence="9">The sequence shown here is derived from an EMBL/GenBank/DDBJ whole genome shotgun (WGS) entry which is preliminary data.</text>
</comment>
<sequence length="181" mass="20860">MSNEVVGKRYATALFQLGQEHSKLEKLEEELRTIREVFRSNDQLIDFLKHPRIEQNKKKQLLHEAFQGYSTEVTHTLDLLMDRHREAVIPTMVDEFISLNNEARGIAEAEVYSVRTLSQDEEKAIQDVFTNKLNKNTLRIHNIVDPSILGGLKLKIGNRIYDGSVSGKLERMERKLVSANK</sequence>
<dbReference type="InterPro" id="IPR020781">
    <property type="entry name" value="ATPase_OSCP/d_CS"/>
</dbReference>
<dbReference type="GO" id="GO:0045259">
    <property type="term" value="C:proton-transporting ATP synthase complex"/>
    <property type="evidence" value="ECO:0007669"/>
    <property type="project" value="UniProtKB-KW"/>
</dbReference>
<dbReference type="InterPro" id="IPR026015">
    <property type="entry name" value="ATP_synth_OSCP/delta_N_sf"/>
</dbReference>
<dbReference type="PANTHER" id="PTHR11910">
    <property type="entry name" value="ATP SYNTHASE DELTA CHAIN"/>
    <property type="match status" value="1"/>
</dbReference>
<proteinExistence type="inferred from homology"/>
<dbReference type="RefSeq" id="WP_036821300.1">
    <property type="nucleotide sequence ID" value="NZ_AVBF01000041.1"/>
</dbReference>
<protein>
    <recommendedName>
        <fullName evidence="8">ATP synthase subunit delta</fullName>
    </recommendedName>
    <alternativeName>
        <fullName evidence="8">ATP synthase F(1) sector subunit delta</fullName>
    </alternativeName>
    <alternativeName>
        <fullName evidence="8">F-type ATPase subunit delta</fullName>
        <shortName evidence="8">F-ATPase subunit delta</shortName>
    </alternativeName>
</protein>
<evidence type="ECO:0000256" key="4">
    <source>
        <dbReference type="ARBA" id="ARBA00023065"/>
    </source>
</evidence>
<dbReference type="STRING" id="1385514.N782_06160"/>
<keyword evidence="8" id="KW-1003">Cell membrane</keyword>
<evidence type="ECO:0000313" key="9">
    <source>
        <dbReference type="EMBL" id="KGP71967.1"/>
    </source>
</evidence>
<dbReference type="AlphaFoldDB" id="A0A0A2T851"/>
<dbReference type="Proteomes" id="UP000030147">
    <property type="component" value="Unassembled WGS sequence"/>
</dbReference>
<name>A0A0A2T851_9BACI</name>
<accession>A0A0A2T851</accession>
<evidence type="ECO:0000256" key="3">
    <source>
        <dbReference type="ARBA" id="ARBA00022781"/>
    </source>
</evidence>